<dbReference type="Proteomes" id="UP000298246">
    <property type="component" value="Unassembled WGS sequence"/>
</dbReference>
<dbReference type="InterPro" id="IPR003759">
    <property type="entry name" value="Cbl-bd_cap"/>
</dbReference>
<accession>A0A4Y8PQC6</accession>
<dbReference type="Pfam" id="PF02607">
    <property type="entry name" value="B12-binding_2"/>
    <property type="match status" value="1"/>
</dbReference>
<dbReference type="AlphaFoldDB" id="A0A4Y8PQC6"/>
<name>A0A4Y8PQC6_9BACL</name>
<dbReference type="InterPro" id="IPR036594">
    <property type="entry name" value="Meth_synthase_dom"/>
</dbReference>
<dbReference type="OrthoDB" id="5756833at2"/>
<keyword evidence="3" id="KW-1185">Reference proteome</keyword>
<evidence type="ECO:0000313" key="2">
    <source>
        <dbReference type="EMBL" id="TFE82858.1"/>
    </source>
</evidence>
<feature type="domain" description="B12-binding N-terminal" evidence="1">
    <location>
        <begin position="5"/>
        <end position="75"/>
    </location>
</feature>
<dbReference type="Gene3D" id="1.10.1240.10">
    <property type="entry name" value="Methionine synthase domain"/>
    <property type="match status" value="1"/>
</dbReference>
<dbReference type="RefSeq" id="WP_134757668.1">
    <property type="nucleotide sequence ID" value="NZ_MYFO02000009.1"/>
</dbReference>
<reference evidence="2 3" key="1">
    <citation type="submission" date="2017-03" db="EMBL/GenBank/DDBJ databases">
        <title>Isolation of Levoglucosan Utilizing Bacteria.</title>
        <authorList>
            <person name="Arya A.S."/>
        </authorList>
    </citation>
    <scope>NUCLEOTIDE SEQUENCE [LARGE SCALE GENOMIC DNA]</scope>
    <source>
        <strain evidence="2 3">MEC069</strain>
    </source>
</reference>
<dbReference type="SUPFAM" id="SSF47644">
    <property type="entry name" value="Methionine synthase domain"/>
    <property type="match status" value="1"/>
</dbReference>
<evidence type="ECO:0000259" key="1">
    <source>
        <dbReference type="Pfam" id="PF02607"/>
    </source>
</evidence>
<organism evidence="2 3">
    <name type="scientific">Paenibacillus athensensis</name>
    <dbReference type="NCBI Taxonomy" id="1967502"/>
    <lineage>
        <taxon>Bacteria</taxon>
        <taxon>Bacillati</taxon>
        <taxon>Bacillota</taxon>
        <taxon>Bacilli</taxon>
        <taxon>Bacillales</taxon>
        <taxon>Paenibacillaceae</taxon>
        <taxon>Paenibacillus</taxon>
    </lineage>
</organism>
<comment type="caution">
    <text evidence="2">The sequence shown here is derived from an EMBL/GenBank/DDBJ whole genome shotgun (WGS) entry which is preliminary data.</text>
</comment>
<evidence type="ECO:0000313" key="3">
    <source>
        <dbReference type="Proteomes" id="UP000298246"/>
    </source>
</evidence>
<dbReference type="EMBL" id="MYFO01000065">
    <property type="protein sequence ID" value="TFE82858.1"/>
    <property type="molecule type" value="Genomic_DNA"/>
</dbReference>
<proteinExistence type="predicted"/>
<gene>
    <name evidence="2" type="ORF">B5M42_24335</name>
</gene>
<protein>
    <recommendedName>
        <fullName evidence="1">B12-binding N-terminal domain-containing protein</fullName>
    </recommendedName>
</protein>
<sequence length="97" mass="11124">MYSTAEQLSGLLLAGNARNIWDFVQEHIDAGKNSLYIFDKLFSDAMRHIGYLWEQNWITVADEHLASALCDMMIARYNALIEPDSYAPDAGRRFFFA</sequence>